<reference evidence="2" key="1">
    <citation type="submission" date="2024-06" db="EMBL/GenBank/DDBJ databases">
        <title>Complete genome of Salinicola endophyticus HNIBRBA4755.</title>
        <authorList>
            <person name="Shin S.Y."/>
            <person name="Kang H."/>
            <person name="Song J."/>
        </authorList>
    </citation>
    <scope>NUCLEOTIDE SEQUENCE</scope>
    <source>
        <strain evidence="2">HNIBRBA4755</strain>
    </source>
</reference>
<name>A0AB74U9R4_9GAMM</name>
<evidence type="ECO:0000259" key="1">
    <source>
        <dbReference type="Pfam" id="PF23296"/>
    </source>
</evidence>
<feature type="domain" description="DUF7079" evidence="1">
    <location>
        <begin position="13"/>
        <end position="120"/>
    </location>
</feature>
<gene>
    <name evidence="2" type="ORF">ABV408_13570</name>
</gene>
<dbReference type="InterPro" id="IPR055507">
    <property type="entry name" value="DUF7079"/>
</dbReference>
<dbReference type="EMBL" id="CP159578">
    <property type="protein sequence ID" value="XCJ78458.1"/>
    <property type="molecule type" value="Genomic_DNA"/>
</dbReference>
<dbReference type="Pfam" id="PF23296">
    <property type="entry name" value="DUF7079"/>
    <property type="match status" value="1"/>
</dbReference>
<accession>A0AB74U9R4</accession>
<proteinExistence type="predicted"/>
<protein>
    <recommendedName>
        <fullName evidence="1">DUF7079 domain-containing protein</fullName>
    </recommendedName>
</protein>
<dbReference type="AlphaFoldDB" id="A0AB74U9R4"/>
<dbReference type="RefSeq" id="WP_285950164.1">
    <property type="nucleotide sequence ID" value="NZ_CP159578.1"/>
</dbReference>
<organism evidence="2">
    <name type="scientific">Salinicola endophyticus</name>
    <dbReference type="NCBI Taxonomy" id="1949083"/>
    <lineage>
        <taxon>Bacteria</taxon>
        <taxon>Pseudomonadati</taxon>
        <taxon>Pseudomonadota</taxon>
        <taxon>Gammaproteobacteria</taxon>
        <taxon>Oceanospirillales</taxon>
        <taxon>Halomonadaceae</taxon>
        <taxon>Salinicola</taxon>
    </lineage>
</organism>
<evidence type="ECO:0000313" key="2">
    <source>
        <dbReference type="EMBL" id="XCJ78458.1"/>
    </source>
</evidence>
<sequence>MSDEQEIETLIARRGALWLALSALWLEREPRETDFARMVREIEASGLTLKELEWVYRLEMSPVMVRYQVSMAGEWRAFDENLLLLRLVRHNRRLSGARKAVATLFSGLTTMMSRPRFDELVYRLMVERGERPPT</sequence>